<dbReference type="GO" id="GO:0008360">
    <property type="term" value="P:regulation of cell shape"/>
    <property type="evidence" value="ECO:0007669"/>
    <property type="project" value="UniProtKB-UniRule"/>
</dbReference>
<dbReference type="OrthoDB" id="9783842at2"/>
<name>A0A1M5KKQ6_9FIRM</name>
<dbReference type="SUPFAM" id="SSF142338">
    <property type="entry name" value="CofD-like"/>
    <property type="match status" value="1"/>
</dbReference>
<dbReference type="CDD" id="cd07187">
    <property type="entry name" value="YvcK_like"/>
    <property type="match status" value="1"/>
</dbReference>
<protein>
    <recommendedName>
        <fullName evidence="2">Putative gluconeogenesis factor</fullName>
    </recommendedName>
</protein>
<dbReference type="InterPro" id="IPR010119">
    <property type="entry name" value="Gluconeogen_factor"/>
</dbReference>
<comment type="similarity">
    <text evidence="2">Belongs to the gluconeogenesis factor family.</text>
</comment>
<sequence>MKDDWKLVVLGGGTGLSVLLKGLKRYTSDLTAVVTVSDDGGSSGRLRTEMGVLPPGDIRNCLVALAETETLMDKVFQHRFKTMSSLNGHNLGNLILVAMAEITGDFITAIKEISKVLAVRGRVIPSTLEHVVLGAWMEDGNTVLGETAIRNYGGRIRKLFLVPDTCEPVPDTLEAIRKADAVILGPGSLYTSVLPNLLVKGIKEAIEESPGITFYVSNIMTEKGETDGYTAFDHVQVINEHLGRQIIDYVVANDGVIDEMRLKRYREENAVPVKIDKEKIEKLGIKVIQADLVSDDELAWHDPYKLARVIIDVLATIP</sequence>
<dbReference type="Gene3D" id="3.40.50.10680">
    <property type="entry name" value="CofD-like domains"/>
    <property type="match status" value="1"/>
</dbReference>
<dbReference type="PANTHER" id="PTHR30135">
    <property type="entry name" value="UNCHARACTERIZED PROTEIN YVCK-RELATED"/>
    <property type="match status" value="1"/>
</dbReference>
<dbReference type="RefSeq" id="WP_073089437.1">
    <property type="nucleotide sequence ID" value="NZ_FQWY01000005.1"/>
</dbReference>
<dbReference type="Pfam" id="PF01933">
    <property type="entry name" value="CofD"/>
    <property type="match status" value="1"/>
</dbReference>
<dbReference type="InterPro" id="IPR002882">
    <property type="entry name" value="CofD"/>
</dbReference>
<accession>A0A1M5KKQ6</accession>
<proteinExistence type="inferred from homology"/>
<keyword evidence="1 2" id="KW-0963">Cytoplasm</keyword>
<dbReference type="InterPro" id="IPR038136">
    <property type="entry name" value="CofD-like_dom_sf"/>
</dbReference>
<dbReference type="HAMAP" id="MF_00973">
    <property type="entry name" value="Gluconeogen_factor"/>
    <property type="match status" value="1"/>
</dbReference>
<comment type="subcellular location">
    <subcellularLocation>
        <location evidence="2">Cytoplasm</location>
    </subcellularLocation>
</comment>
<dbReference type="EMBL" id="FQWY01000005">
    <property type="protein sequence ID" value="SHG53351.1"/>
    <property type="molecule type" value="Genomic_DNA"/>
</dbReference>
<dbReference type="STRING" id="1123382.SAMN02745221_00420"/>
<keyword evidence="4" id="KW-1185">Reference proteome</keyword>
<organism evidence="3 4">
    <name type="scientific">Thermosyntropha lipolytica DSM 11003</name>
    <dbReference type="NCBI Taxonomy" id="1123382"/>
    <lineage>
        <taxon>Bacteria</taxon>
        <taxon>Bacillati</taxon>
        <taxon>Bacillota</taxon>
        <taxon>Clostridia</taxon>
        <taxon>Eubacteriales</taxon>
        <taxon>Syntrophomonadaceae</taxon>
        <taxon>Thermosyntropha</taxon>
    </lineage>
</organism>
<dbReference type="PANTHER" id="PTHR30135:SF3">
    <property type="entry name" value="GLUCONEOGENESIS FACTOR-RELATED"/>
    <property type="match status" value="1"/>
</dbReference>
<gene>
    <name evidence="3" type="ORF">SAMN02745221_00420</name>
</gene>
<dbReference type="GO" id="GO:0005737">
    <property type="term" value="C:cytoplasm"/>
    <property type="evidence" value="ECO:0007669"/>
    <property type="project" value="UniProtKB-SubCell"/>
</dbReference>
<dbReference type="Proteomes" id="UP000242329">
    <property type="component" value="Unassembled WGS sequence"/>
</dbReference>
<reference evidence="4" key="1">
    <citation type="submission" date="2016-11" db="EMBL/GenBank/DDBJ databases">
        <authorList>
            <person name="Varghese N."/>
            <person name="Submissions S."/>
        </authorList>
    </citation>
    <scope>NUCLEOTIDE SEQUENCE [LARGE SCALE GENOMIC DNA]</scope>
    <source>
        <strain evidence="4">DSM 11003</strain>
    </source>
</reference>
<evidence type="ECO:0000313" key="3">
    <source>
        <dbReference type="EMBL" id="SHG53351.1"/>
    </source>
</evidence>
<dbReference type="GO" id="GO:0043743">
    <property type="term" value="F:LPPG:FO 2-phospho-L-lactate transferase activity"/>
    <property type="evidence" value="ECO:0007669"/>
    <property type="project" value="InterPro"/>
</dbReference>
<evidence type="ECO:0000313" key="4">
    <source>
        <dbReference type="Proteomes" id="UP000242329"/>
    </source>
</evidence>
<comment type="function">
    <text evidence="2">Required for morphogenesis under gluconeogenic growth conditions.</text>
</comment>
<evidence type="ECO:0000256" key="2">
    <source>
        <dbReference type="HAMAP-Rule" id="MF_00973"/>
    </source>
</evidence>
<dbReference type="NCBIfam" id="TIGR01826">
    <property type="entry name" value="CofD_related"/>
    <property type="match status" value="1"/>
</dbReference>
<dbReference type="AlphaFoldDB" id="A0A1M5KKQ6"/>
<evidence type="ECO:0000256" key="1">
    <source>
        <dbReference type="ARBA" id="ARBA00022490"/>
    </source>
</evidence>